<keyword evidence="4" id="KW-0479">Metal-binding</keyword>
<dbReference type="InterPro" id="IPR012864">
    <property type="entry name" value="PCO/ADO"/>
</dbReference>
<organism evidence="8 9">
    <name type="scientific">Acacia crassicarpa</name>
    <name type="common">northern wattle</name>
    <dbReference type="NCBI Taxonomy" id="499986"/>
    <lineage>
        <taxon>Eukaryota</taxon>
        <taxon>Viridiplantae</taxon>
        <taxon>Streptophyta</taxon>
        <taxon>Embryophyta</taxon>
        <taxon>Tracheophyta</taxon>
        <taxon>Spermatophyta</taxon>
        <taxon>Magnoliopsida</taxon>
        <taxon>eudicotyledons</taxon>
        <taxon>Gunneridae</taxon>
        <taxon>Pentapetalae</taxon>
        <taxon>rosids</taxon>
        <taxon>fabids</taxon>
        <taxon>Fabales</taxon>
        <taxon>Fabaceae</taxon>
        <taxon>Caesalpinioideae</taxon>
        <taxon>mimosoid clade</taxon>
        <taxon>Acacieae</taxon>
        <taxon>Acacia</taxon>
    </lineage>
</organism>
<dbReference type="EMBL" id="JAWXYG010000012">
    <property type="protein sequence ID" value="KAK4257295.1"/>
    <property type="molecule type" value="Genomic_DNA"/>
</dbReference>
<gene>
    <name evidence="8" type="ORF">QN277_006900</name>
</gene>
<keyword evidence="6" id="KW-0408">Iron</keyword>
<sequence>MAIKIKMPPKLQKLSDKVDMVFASFRRYFSMKQQSSKVQLLYDHCNKIFTPSGTPPPSSQALQKLSSILDTVQPADVGLKEETADDDRGHGFFGISQMTRVAQWAQPITYVDIHECDSFTMCIFCFPTSSVIPLHDHPGMTVFSKLLYGSLHVKAYDWVEPPCIVENKEPGCARVRLAKLAVDKVLTAPCETSVLYPKEGGNLHCFTAVTPCAMLDILSPPYREDAGRKCTYYHDYPYSAFGNGPKICDGKEEEYAWLAEIETPSDLHMRQGAYSGPAIKT</sequence>
<evidence type="ECO:0000256" key="7">
    <source>
        <dbReference type="ARBA" id="ARBA00024284"/>
    </source>
</evidence>
<dbReference type="Proteomes" id="UP001293593">
    <property type="component" value="Unassembled WGS sequence"/>
</dbReference>
<dbReference type="GO" id="GO:0070483">
    <property type="term" value="P:detection of hypoxia"/>
    <property type="evidence" value="ECO:0007669"/>
    <property type="project" value="UniProtKB-ARBA"/>
</dbReference>
<evidence type="ECO:0000256" key="2">
    <source>
        <dbReference type="ARBA" id="ARBA00006622"/>
    </source>
</evidence>
<keyword evidence="9" id="KW-1185">Reference proteome</keyword>
<dbReference type="SUPFAM" id="SSF51182">
    <property type="entry name" value="RmlC-like cupins"/>
    <property type="match status" value="1"/>
</dbReference>
<dbReference type="InterPro" id="IPR011051">
    <property type="entry name" value="RmlC_Cupin_sf"/>
</dbReference>
<dbReference type="Gene3D" id="2.60.120.10">
    <property type="entry name" value="Jelly Rolls"/>
    <property type="match status" value="1"/>
</dbReference>
<dbReference type="InterPro" id="IPR014710">
    <property type="entry name" value="RmlC-like_jellyroll"/>
</dbReference>
<evidence type="ECO:0000256" key="3">
    <source>
        <dbReference type="ARBA" id="ARBA00013133"/>
    </source>
</evidence>
<dbReference type="PANTHER" id="PTHR22966:SF29">
    <property type="entry name" value="PLANT CYSTEINE OXIDASE 3"/>
    <property type="match status" value="1"/>
</dbReference>
<comment type="similarity">
    <text evidence="2">Belongs to the cysteine dioxygenase family.</text>
</comment>
<dbReference type="GO" id="GO:0046872">
    <property type="term" value="F:metal ion binding"/>
    <property type="evidence" value="ECO:0007669"/>
    <property type="project" value="UniProtKB-KW"/>
</dbReference>
<keyword evidence="5" id="KW-0560">Oxidoreductase</keyword>
<evidence type="ECO:0000256" key="1">
    <source>
        <dbReference type="ARBA" id="ARBA00001954"/>
    </source>
</evidence>
<accession>A0AAE1ITQ2</accession>
<evidence type="ECO:0000256" key="6">
    <source>
        <dbReference type="ARBA" id="ARBA00023004"/>
    </source>
</evidence>
<proteinExistence type="inferred from homology"/>
<dbReference type="Pfam" id="PF07847">
    <property type="entry name" value="PCO_ADO"/>
    <property type="match status" value="1"/>
</dbReference>
<dbReference type="CDD" id="cd20289">
    <property type="entry name" value="cupin_ADO"/>
    <property type="match status" value="1"/>
</dbReference>
<evidence type="ECO:0000313" key="8">
    <source>
        <dbReference type="EMBL" id="KAK4257295.1"/>
    </source>
</evidence>
<dbReference type="PANTHER" id="PTHR22966">
    <property type="entry name" value="2-AMINOETHANETHIOL DIOXYGENASE"/>
    <property type="match status" value="1"/>
</dbReference>
<name>A0AAE1ITQ2_9FABA</name>
<reference evidence="8" key="1">
    <citation type="submission" date="2023-10" db="EMBL/GenBank/DDBJ databases">
        <title>Chromosome-level genome of the transformable northern wattle, Acacia crassicarpa.</title>
        <authorList>
            <person name="Massaro I."/>
            <person name="Sinha N.R."/>
            <person name="Poethig S."/>
            <person name="Leichty A.R."/>
        </authorList>
    </citation>
    <scope>NUCLEOTIDE SEQUENCE</scope>
    <source>
        <strain evidence="8">Acra3RX</strain>
        <tissue evidence="8">Leaf</tissue>
    </source>
</reference>
<comment type="catalytic activity">
    <reaction evidence="7">
        <text>L-cysteine + O2 = 3-sulfino-L-alanine + H(+)</text>
        <dbReference type="Rhea" id="RHEA:20441"/>
        <dbReference type="ChEBI" id="CHEBI:15378"/>
        <dbReference type="ChEBI" id="CHEBI:15379"/>
        <dbReference type="ChEBI" id="CHEBI:35235"/>
        <dbReference type="ChEBI" id="CHEBI:61085"/>
        <dbReference type="EC" id="1.13.11.20"/>
    </reaction>
    <physiologicalReaction direction="left-to-right" evidence="7">
        <dbReference type="Rhea" id="RHEA:20442"/>
    </physiologicalReaction>
</comment>
<dbReference type="EC" id="1.13.11.20" evidence="3"/>
<comment type="caution">
    <text evidence="8">The sequence shown here is derived from an EMBL/GenBank/DDBJ whole genome shotgun (WGS) entry which is preliminary data.</text>
</comment>
<protein>
    <recommendedName>
        <fullName evidence="3">cysteine dioxygenase</fullName>
        <ecNumber evidence="3">1.13.11.20</ecNumber>
    </recommendedName>
</protein>
<evidence type="ECO:0000256" key="4">
    <source>
        <dbReference type="ARBA" id="ARBA00022723"/>
    </source>
</evidence>
<evidence type="ECO:0000313" key="9">
    <source>
        <dbReference type="Proteomes" id="UP001293593"/>
    </source>
</evidence>
<dbReference type="AlphaFoldDB" id="A0AAE1ITQ2"/>
<dbReference type="GO" id="GO:0017172">
    <property type="term" value="F:cysteine dioxygenase activity"/>
    <property type="evidence" value="ECO:0007669"/>
    <property type="project" value="UniProtKB-EC"/>
</dbReference>
<evidence type="ECO:0000256" key="5">
    <source>
        <dbReference type="ARBA" id="ARBA00023002"/>
    </source>
</evidence>
<comment type="cofactor">
    <cofactor evidence="1">
        <name>Fe(2+)</name>
        <dbReference type="ChEBI" id="CHEBI:29033"/>
    </cofactor>
</comment>